<proteinExistence type="inferred from homology"/>
<dbReference type="EC" id="2.3.1.-" evidence="6"/>
<evidence type="ECO:0000313" key="10">
    <source>
        <dbReference type="Proteomes" id="UP001221597"/>
    </source>
</evidence>
<keyword evidence="10" id="KW-1185">Reference proteome</keyword>
<name>A0ABY8J213_9BACI</name>
<dbReference type="InterPro" id="IPR023213">
    <property type="entry name" value="CAT-like_dom_sf"/>
</dbReference>
<comment type="cofactor">
    <cofactor evidence="1 6">
        <name>(R)-lipoate</name>
        <dbReference type="ChEBI" id="CHEBI:83088"/>
    </cofactor>
</comment>
<dbReference type="EMBL" id="CP121671">
    <property type="protein sequence ID" value="WFT75428.1"/>
    <property type="molecule type" value="Genomic_DNA"/>
</dbReference>
<dbReference type="SUPFAM" id="SSF47005">
    <property type="entry name" value="Peripheral subunit-binding domain of 2-oxo acid dehydrogenase complex"/>
    <property type="match status" value="1"/>
</dbReference>
<reference evidence="9 10" key="1">
    <citation type="submission" date="2023-04" db="EMBL/GenBank/DDBJ databases">
        <title>Genome sequence of Halobacillus naozhouensis KACC 21980.</title>
        <authorList>
            <person name="Kim S."/>
            <person name="Heo J."/>
            <person name="Kwon S.-W."/>
        </authorList>
    </citation>
    <scope>NUCLEOTIDE SEQUENCE [LARGE SCALE GENOMIC DNA]</scope>
    <source>
        <strain evidence="9 10">KCTC 13234</strain>
    </source>
</reference>
<dbReference type="InterPro" id="IPR001078">
    <property type="entry name" value="2-oxoacid_DH_actylTfrase"/>
</dbReference>
<evidence type="ECO:0000256" key="3">
    <source>
        <dbReference type="ARBA" id="ARBA00022679"/>
    </source>
</evidence>
<keyword evidence="3 6" id="KW-0808">Transferase</keyword>
<dbReference type="PANTHER" id="PTHR43178:SF5">
    <property type="entry name" value="LIPOAMIDE ACYLTRANSFERASE COMPONENT OF BRANCHED-CHAIN ALPHA-KETO ACID DEHYDROGENASE COMPLEX, MITOCHONDRIAL"/>
    <property type="match status" value="1"/>
</dbReference>
<dbReference type="Gene3D" id="3.30.559.10">
    <property type="entry name" value="Chloramphenicol acetyltransferase-like domain"/>
    <property type="match status" value="1"/>
</dbReference>
<dbReference type="Pfam" id="PF00198">
    <property type="entry name" value="2-oxoacid_dh"/>
    <property type="match status" value="1"/>
</dbReference>
<dbReference type="PROSITE" id="PS50968">
    <property type="entry name" value="BIOTINYL_LIPOYL"/>
    <property type="match status" value="1"/>
</dbReference>
<dbReference type="InterPro" id="IPR004167">
    <property type="entry name" value="PSBD"/>
</dbReference>
<dbReference type="SUPFAM" id="SSF52777">
    <property type="entry name" value="CoA-dependent acyltransferases"/>
    <property type="match status" value="1"/>
</dbReference>
<dbReference type="InterPro" id="IPR000089">
    <property type="entry name" value="Biotin_lipoyl"/>
</dbReference>
<feature type="domain" description="Lipoyl-binding" evidence="7">
    <location>
        <begin position="1"/>
        <end position="75"/>
    </location>
</feature>
<evidence type="ECO:0000256" key="2">
    <source>
        <dbReference type="ARBA" id="ARBA00007317"/>
    </source>
</evidence>
<accession>A0ABY8J213</accession>
<dbReference type="Gene3D" id="4.10.320.10">
    <property type="entry name" value="E3-binding domain"/>
    <property type="match status" value="1"/>
</dbReference>
<feature type="domain" description="Peripheral subunit-binding (PSBD)" evidence="8">
    <location>
        <begin position="115"/>
        <end position="152"/>
    </location>
</feature>
<dbReference type="InterPro" id="IPR011053">
    <property type="entry name" value="Single_hybrid_motif"/>
</dbReference>
<dbReference type="GO" id="GO:0016746">
    <property type="term" value="F:acyltransferase activity"/>
    <property type="evidence" value="ECO:0007669"/>
    <property type="project" value="UniProtKB-KW"/>
</dbReference>
<evidence type="ECO:0000256" key="6">
    <source>
        <dbReference type="RuleBase" id="RU003423"/>
    </source>
</evidence>
<keyword evidence="5 6" id="KW-0012">Acyltransferase</keyword>
<evidence type="ECO:0000259" key="8">
    <source>
        <dbReference type="PROSITE" id="PS51826"/>
    </source>
</evidence>
<keyword evidence="4 6" id="KW-0450">Lipoyl</keyword>
<dbReference type="InterPro" id="IPR050743">
    <property type="entry name" value="2-oxoacid_DH_E2_comp"/>
</dbReference>
<evidence type="ECO:0000259" key="7">
    <source>
        <dbReference type="PROSITE" id="PS50968"/>
    </source>
</evidence>
<protein>
    <recommendedName>
        <fullName evidence="6">Dihydrolipoamide acetyltransferase component of pyruvate dehydrogenase complex</fullName>
        <ecNumber evidence="6">2.3.1.-</ecNumber>
    </recommendedName>
</protein>
<dbReference type="Pfam" id="PF02817">
    <property type="entry name" value="E3_binding"/>
    <property type="match status" value="1"/>
</dbReference>
<dbReference type="Proteomes" id="UP001221597">
    <property type="component" value="Chromosome"/>
</dbReference>
<evidence type="ECO:0000256" key="1">
    <source>
        <dbReference type="ARBA" id="ARBA00001938"/>
    </source>
</evidence>
<dbReference type="SUPFAM" id="SSF51230">
    <property type="entry name" value="Single hybrid motif"/>
    <property type="match status" value="1"/>
</dbReference>
<dbReference type="Gene3D" id="2.40.50.100">
    <property type="match status" value="1"/>
</dbReference>
<sequence length="403" mass="44680">MEVKLHDIGEGMHEAEILHYFVKKGEHVKNDEPLVEIQTDKMTAELTAPSEGIIEEIRFELGQVVEVGTTILTIKTEQEAASPVPDQPLSHKELDVAVKTPEKTLTMTLPVNRVMASPHTRRVARENGVTIEEVAGTGPAGRVLDEDIFAFIQAEAKPSPAQHDIKETEAQVVESRENKTIPLRGGKHTTQSTSQPVTHFDEVDMTELHKWREYLKAGTSRQEGIDVSVQAFLIKALQLSLRDFPIFNSKLDEENGKVDLESACHIGLATSTSDGLVVPVLKHVERQSVIAIHEYVRTLTQRAIDGQLSAEEAEGRTFTINHIGAKGSTGLTPVINSSETGLMAFHKTKKMPVVVEDEIVIREMMNFALTFDHRAADGSQAVAFTEKFMDYIENPHLMLVELI</sequence>
<gene>
    <name evidence="9" type="ORF">P9989_03245</name>
</gene>
<dbReference type="InterPro" id="IPR036625">
    <property type="entry name" value="E3-bd_dom_sf"/>
</dbReference>
<dbReference type="Pfam" id="PF00364">
    <property type="entry name" value="Biotin_lipoyl"/>
    <property type="match status" value="1"/>
</dbReference>
<evidence type="ECO:0000256" key="4">
    <source>
        <dbReference type="ARBA" id="ARBA00022823"/>
    </source>
</evidence>
<dbReference type="PROSITE" id="PS51826">
    <property type="entry name" value="PSBD"/>
    <property type="match status" value="1"/>
</dbReference>
<dbReference type="CDD" id="cd06849">
    <property type="entry name" value="lipoyl_domain"/>
    <property type="match status" value="1"/>
</dbReference>
<dbReference type="PANTHER" id="PTHR43178">
    <property type="entry name" value="DIHYDROLIPOAMIDE ACETYLTRANSFERASE COMPONENT OF PYRUVATE DEHYDROGENASE COMPLEX"/>
    <property type="match status" value="1"/>
</dbReference>
<comment type="similarity">
    <text evidence="2 6">Belongs to the 2-oxoacid dehydrogenase family.</text>
</comment>
<evidence type="ECO:0000313" key="9">
    <source>
        <dbReference type="EMBL" id="WFT75428.1"/>
    </source>
</evidence>
<evidence type="ECO:0000256" key="5">
    <source>
        <dbReference type="ARBA" id="ARBA00023315"/>
    </source>
</evidence>
<organism evidence="9 10">
    <name type="scientific">Halobacillus naozhouensis</name>
    <dbReference type="NCBI Taxonomy" id="554880"/>
    <lineage>
        <taxon>Bacteria</taxon>
        <taxon>Bacillati</taxon>
        <taxon>Bacillota</taxon>
        <taxon>Bacilli</taxon>
        <taxon>Bacillales</taxon>
        <taxon>Bacillaceae</taxon>
        <taxon>Halobacillus</taxon>
    </lineage>
</organism>
<dbReference type="RefSeq" id="WP_283077393.1">
    <property type="nucleotide sequence ID" value="NZ_CP121671.1"/>
</dbReference>